<dbReference type="EMBL" id="UINC01012813">
    <property type="protein sequence ID" value="SVA55734.1"/>
    <property type="molecule type" value="Genomic_DNA"/>
</dbReference>
<gene>
    <name evidence="3" type="ORF">METZ01_LOCUS108588</name>
</gene>
<dbReference type="SMART" id="SM00883">
    <property type="entry name" value="Cpn10"/>
    <property type="match status" value="1"/>
</dbReference>
<dbReference type="PRINTS" id="PR00297">
    <property type="entry name" value="CHAPERONIN10"/>
</dbReference>
<reference evidence="3" key="1">
    <citation type="submission" date="2018-05" db="EMBL/GenBank/DDBJ databases">
        <authorList>
            <person name="Lanie J.A."/>
            <person name="Ng W.-L."/>
            <person name="Kazmierczak K.M."/>
            <person name="Andrzejewski T.M."/>
            <person name="Davidsen T.M."/>
            <person name="Wayne K.J."/>
            <person name="Tettelin H."/>
            <person name="Glass J.I."/>
            <person name="Rusch D."/>
            <person name="Podicherti R."/>
            <person name="Tsui H.-C.T."/>
            <person name="Winkler M.E."/>
        </authorList>
    </citation>
    <scope>NUCLEOTIDE SEQUENCE</scope>
</reference>
<dbReference type="GO" id="GO:0046872">
    <property type="term" value="F:metal ion binding"/>
    <property type="evidence" value="ECO:0007669"/>
    <property type="project" value="TreeGrafter"/>
</dbReference>
<dbReference type="GO" id="GO:0051087">
    <property type="term" value="F:protein-folding chaperone binding"/>
    <property type="evidence" value="ECO:0007669"/>
    <property type="project" value="TreeGrafter"/>
</dbReference>
<evidence type="ECO:0000256" key="1">
    <source>
        <dbReference type="ARBA" id="ARBA00006975"/>
    </source>
</evidence>
<feature type="non-terminal residue" evidence="3">
    <location>
        <position position="1"/>
    </location>
</feature>
<dbReference type="InterPro" id="IPR037124">
    <property type="entry name" value="Chaperonin_GroES_sf"/>
</dbReference>
<dbReference type="GO" id="GO:0005524">
    <property type="term" value="F:ATP binding"/>
    <property type="evidence" value="ECO:0007669"/>
    <property type="project" value="InterPro"/>
</dbReference>
<dbReference type="GO" id="GO:0051082">
    <property type="term" value="F:unfolded protein binding"/>
    <property type="evidence" value="ECO:0007669"/>
    <property type="project" value="TreeGrafter"/>
</dbReference>
<evidence type="ECO:0000313" key="3">
    <source>
        <dbReference type="EMBL" id="SVA55734.1"/>
    </source>
</evidence>
<keyword evidence="2" id="KW-0143">Chaperone</keyword>
<evidence type="ECO:0008006" key="4">
    <source>
        <dbReference type="Google" id="ProtNLM"/>
    </source>
</evidence>
<dbReference type="PANTHER" id="PTHR10772">
    <property type="entry name" value="10 KDA HEAT SHOCK PROTEIN"/>
    <property type="match status" value="1"/>
</dbReference>
<comment type="similarity">
    <text evidence="1">Belongs to the GroES chaperonin family.</text>
</comment>
<proteinExistence type="inferred from homology"/>
<dbReference type="Gene3D" id="2.30.33.40">
    <property type="entry name" value="GroES chaperonin"/>
    <property type="match status" value="1"/>
</dbReference>
<evidence type="ECO:0000256" key="2">
    <source>
        <dbReference type="ARBA" id="ARBA00023186"/>
    </source>
</evidence>
<protein>
    <recommendedName>
        <fullName evidence="4">10 kDa chaperonin</fullName>
    </recommendedName>
</protein>
<dbReference type="PANTHER" id="PTHR10772:SF58">
    <property type="entry name" value="CO-CHAPERONIN GROES"/>
    <property type="match status" value="1"/>
</dbReference>
<dbReference type="GO" id="GO:0044183">
    <property type="term" value="F:protein folding chaperone"/>
    <property type="evidence" value="ECO:0007669"/>
    <property type="project" value="InterPro"/>
</dbReference>
<accession>A0A381WTB8</accession>
<dbReference type="CDD" id="cd00320">
    <property type="entry name" value="cpn10"/>
    <property type="match status" value="1"/>
</dbReference>
<dbReference type="SUPFAM" id="SSF50129">
    <property type="entry name" value="GroES-like"/>
    <property type="match status" value="1"/>
</dbReference>
<dbReference type="Pfam" id="PF00166">
    <property type="entry name" value="Cpn10"/>
    <property type="match status" value="1"/>
</dbReference>
<name>A0A381WTB8_9ZZZZ</name>
<dbReference type="InterPro" id="IPR020818">
    <property type="entry name" value="Chaperonin_GroES"/>
</dbReference>
<dbReference type="InterPro" id="IPR011032">
    <property type="entry name" value="GroES-like_sf"/>
</dbReference>
<organism evidence="3">
    <name type="scientific">marine metagenome</name>
    <dbReference type="NCBI Taxonomy" id="408172"/>
    <lineage>
        <taxon>unclassified sequences</taxon>
        <taxon>metagenomes</taxon>
        <taxon>ecological metagenomes</taxon>
    </lineage>
</organism>
<sequence>VVVVSNPKVVEMPGPAEDEGLPIKMLNDRILVGISDDDGERRSTGGILIPATAQMGKRLAWAEIVAVGPNVRSMEVADRVLFNPEDRYEVEVRGVDYIILRERDVHAVASRRLEEGSTGLYL</sequence>
<dbReference type="AlphaFoldDB" id="A0A381WTB8"/>